<dbReference type="PANTHER" id="PTHR43471">
    <property type="entry name" value="ABC TRANSPORTER PERMEASE"/>
    <property type="match status" value="1"/>
</dbReference>
<feature type="transmembrane region" description="Helical" evidence="1">
    <location>
        <begin position="230"/>
        <end position="254"/>
    </location>
</feature>
<keyword evidence="1" id="KW-0472">Membrane</keyword>
<dbReference type="Proteomes" id="UP000182248">
    <property type="component" value="Unassembled WGS sequence"/>
</dbReference>
<dbReference type="InterPro" id="IPR021913">
    <property type="entry name" value="DUF3526"/>
</dbReference>
<keyword evidence="1" id="KW-1133">Transmembrane helix</keyword>
<proteinExistence type="predicted"/>
<sequence length="472" mass="54491">MRRLSLIIFRFEWQQLTRRLVPVIAMVCFVLMGSYSLYNGSAFTKRQLQGIDSIEQHFLEHRSALLNRFQADTTTKEGKLMAVQAGIPQVVEYRNPPYTVFPPSRLSALAIGQRDLLPYFDIITSKRNDLTSSRTEIINPEQLAAGNLDFSFVFIYLFPLLLVVWGYDVYSGEAEQQTEKLLAVQGAALKPVLAFKLLFRVGCVCIIAWALSIAGFGIHRIAGMSFADGLYWLGGITLYLVFWGMLVWLVILGGKSSHVTLIRLVGIWFSLTFLFPAIAYETVEVIYPVPSHTALISDQREEVEQTWEIPVGELLDIYYENNPQYVSLRSPSDTAQYGNRRFVAYYDLLDRRIRKHAEDYNHRADRHYDMLDRLGWVSPVLQMQTSLNTVARTGPDDFAAYREQVSDYRDEWVSHMNRFMLHNRKLKPADIAELPLFTFHEIPGRANRVFRSVWPVFLWTLILFFLSKRKTL</sequence>
<dbReference type="AlphaFoldDB" id="A0A1K1M8I2"/>
<dbReference type="GO" id="GO:0005886">
    <property type="term" value="C:plasma membrane"/>
    <property type="evidence" value="ECO:0007669"/>
    <property type="project" value="UniProtKB-SubCell"/>
</dbReference>
<accession>A0A1K1M8I2</accession>
<feature type="transmembrane region" description="Helical" evidence="1">
    <location>
        <begin position="197"/>
        <end position="218"/>
    </location>
</feature>
<dbReference type="STRING" id="1150368.SAMN02927921_00387"/>
<feature type="transmembrane region" description="Helical" evidence="1">
    <location>
        <begin position="261"/>
        <end position="280"/>
    </location>
</feature>
<dbReference type="GO" id="GO:0140359">
    <property type="term" value="F:ABC-type transporter activity"/>
    <property type="evidence" value="ECO:0007669"/>
    <property type="project" value="InterPro"/>
</dbReference>
<evidence type="ECO:0000313" key="3">
    <source>
        <dbReference type="Proteomes" id="UP000182248"/>
    </source>
</evidence>
<gene>
    <name evidence="2" type="ORF">SAMN02927921_00387</name>
</gene>
<feature type="transmembrane region" description="Helical" evidence="1">
    <location>
        <begin position="449"/>
        <end position="466"/>
    </location>
</feature>
<evidence type="ECO:0000313" key="2">
    <source>
        <dbReference type="EMBL" id="SFW18278.1"/>
    </source>
</evidence>
<evidence type="ECO:0000256" key="1">
    <source>
        <dbReference type="SAM" id="Phobius"/>
    </source>
</evidence>
<reference evidence="2 3" key="1">
    <citation type="submission" date="2016-11" db="EMBL/GenBank/DDBJ databases">
        <authorList>
            <person name="Jaros S."/>
            <person name="Januszkiewicz K."/>
            <person name="Wedrychowicz H."/>
        </authorList>
    </citation>
    <scope>NUCLEOTIDE SEQUENCE [LARGE SCALE GENOMIC DNA]</scope>
    <source>
        <strain evidence="2 3">CGMCC 1.12145</strain>
    </source>
</reference>
<name>A0A1K1M8I2_9FLAO</name>
<dbReference type="RefSeq" id="WP_072315682.1">
    <property type="nucleotide sequence ID" value="NZ_FPJE01000002.1"/>
</dbReference>
<keyword evidence="1" id="KW-0812">Transmembrane</keyword>
<protein>
    <submittedName>
        <fullName evidence="2">ABC-2 family transporter protein</fullName>
    </submittedName>
</protein>
<dbReference type="EMBL" id="FPJE01000002">
    <property type="protein sequence ID" value="SFW18278.1"/>
    <property type="molecule type" value="Genomic_DNA"/>
</dbReference>
<keyword evidence="3" id="KW-1185">Reference proteome</keyword>
<organism evidence="2 3">
    <name type="scientific">Sinomicrobium oceani</name>
    <dbReference type="NCBI Taxonomy" id="1150368"/>
    <lineage>
        <taxon>Bacteria</taxon>
        <taxon>Pseudomonadati</taxon>
        <taxon>Bacteroidota</taxon>
        <taxon>Flavobacteriia</taxon>
        <taxon>Flavobacteriales</taxon>
        <taxon>Flavobacteriaceae</taxon>
        <taxon>Sinomicrobium</taxon>
    </lineage>
</organism>
<feature type="transmembrane region" description="Helical" evidence="1">
    <location>
        <begin position="20"/>
        <end position="38"/>
    </location>
</feature>
<feature type="transmembrane region" description="Helical" evidence="1">
    <location>
        <begin position="150"/>
        <end position="170"/>
    </location>
</feature>
<dbReference type="Pfam" id="PF12040">
    <property type="entry name" value="DUF3526"/>
    <property type="match status" value="1"/>
</dbReference>
<dbReference type="PANTHER" id="PTHR43471:SF1">
    <property type="entry name" value="ABC TRANSPORTER PERMEASE PROTEIN NOSY-RELATED"/>
    <property type="match status" value="1"/>
</dbReference>